<dbReference type="Gene3D" id="1.10.260.40">
    <property type="entry name" value="lambda repressor-like DNA-binding domains"/>
    <property type="match status" value="1"/>
</dbReference>
<dbReference type="PANTHER" id="PTHR30146">
    <property type="entry name" value="LACI-RELATED TRANSCRIPTIONAL REPRESSOR"/>
    <property type="match status" value="1"/>
</dbReference>
<dbReference type="Pfam" id="PF13377">
    <property type="entry name" value="Peripla_BP_3"/>
    <property type="match status" value="1"/>
</dbReference>
<name>A0A967K7Q3_9PROT</name>
<evidence type="ECO:0000256" key="1">
    <source>
        <dbReference type="ARBA" id="ARBA00023015"/>
    </source>
</evidence>
<dbReference type="Gene3D" id="3.40.50.2300">
    <property type="match status" value="2"/>
</dbReference>
<dbReference type="InterPro" id="IPR010982">
    <property type="entry name" value="Lambda_DNA-bd_dom_sf"/>
</dbReference>
<accession>A0A967K7Q3</accession>
<dbReference type="CDD" id="cd01392">
    <property type="entry name" value="HTH_LacI"/>
    <property type="match status" value="1"/>
</dbReference>
<dbReference type="PROSITE" id="PS50932">
    <property type="entry name" value="HTH_LACI_2"/>
    <property type="match status" value="1"/>
</dbReference>
<proteinExistence type="predicted"/>
<dbReference type="GO" id="GO:0003700">
    <property type="term" value="F:DNA-binding transcription factor activity"/>
    <property type="evidence" value="ECO:0007669"/>
    <property type="project" value="TreeGrafter"/>
</dbReference>
<evidence type="ECO:0000313" key="6">
    <source>
        <dbReference type="Proteomes" id="UP000761264"/>
    </source>
</evidence>
<protein>
    <submittedName>
        <fullName evidence="5">LacI family DNA-binding transcriptional regulator</fullName>
    </submittedName>
</protein>
<keyword evidence="6" id="KW-1185">Reference proteome</keyword>
<evidence type="ECO:0000256" key="2">
    <source>
        <dbReference type="ARBA" id="ARBA00023125"/>
    </source>
</evidence>
<dbReference type="AlphaFoldDB" id="A0A967K7Q3"/>
<evidence type="ECO:0000256" key="3">
    <source>
        <dbReference type="ARBA" id="ARBA00023163"/>
    </source>
</evidence>
<sequence>MADVARLAGVSSMTVSRALRADAPASEETRKKIREAADQLGYVLNSTAAGLSSRKTGFVAVTIPSINNSNFADTVRGLTDGLNSLNIQVLLGYTDYDADIEEKHIESMLRRRPEAIVVTGGAHTPRARRLMSNAGIPVIEMWDLPDSPIGHVVGFSNRETSRTMCQRLHDKGYRRIGFIGGASSRDTRGADRRRGYEEAMRELGCEPRVTAYGDPPITMRQGGGALAEMLETWPDIDAVLCVSDLSAFGALSECRRRGLQVPGDIAIAGFGNYDLAECAVPSLTTVEVHAEDIGRRVAELVREQLSGETDNRDHVTSLIPFEIIERESA</sequence>
<keyword evidence="2 5" id="KW-0238">DNA-binding</keyword>
<gene>
    <name evidence="5" type="ORF">HBA54_15320</name>
</gene>
<dbReference type="InterPro" id="IPR000843">
    <property type="entry name" value="HTH_LacI"/>
</dbReference>
<organism evidence="5 6">
    <name type="scientific">Pelagibius litoralis</name>
    <dbReference type="NCBI Taxonomy" id="374515"/>
    <lineage>
        <taxon>Bacteria</taxon>
        <taxon>Pseudomonadati</taxon>
        <taxon>Pseudomonadota</taxon>
        <taxon>Alphaproteobacteria</taxon>
        <taxon>Rhodospirillales</taxon>
        <taxon>Rhodovibrionaceae</taxon>
        <taxon>Pelagibius</taxon>
    </lineage>
</organism>
<dbReference type="CDD" id="cd01575">
    <property type="entry name" value="PBP1_GntR"/>
    <property type="match status" value="1"/>
</dbReference>
<dbReference type="GO" id="GO:0000976">
    <property type="term" value="F:transcription cis-regulatory region binding"/>
    <property type="evidence" value="ECO:0007669"/>
    <property type="project" value="TreeGrafter"/>
</dbReference>
<dbReference type="PANTHER" id="PTHR30146:SF33">
    <property type="entry name" value="TRANSCRIPTIONAL REGULATOR"/>
    <property type="match status" value="1"/>
</dbReference>
<dbReference type="EMBL" id="JAAQPH010000011">
    <property type="protein sequence ID" value="NIA69973.1"/>
    <property type="molecule type" value="Genomic_DNA"/>
</dbReference>
<evidence type="ECO:0000313" key="5">
    <source>
        <dbReference type="EMBL" id="NIA69973.1"/>
    </source>
</evidence>
<dbReference type="InterPro" id="IPR046335">
    <property type="entry name" value="LacI/GalR-like_sensor"/>
</dbReference>
<dbReference type="SMART" id="SM00354">
    <property type="entry name" value="HTH_LACI"/>
    <property type="match status" value="1"/>
</dbReference>
<dbReference type="Proteomes" id="UP000761264">
    <property type="component" value="Unassembled WGS sequence"/>
</dbReference>
<dbReference type="SUPFAM" id="SSF47413">
    <property type="entry name" value="lambda repressor-like DNA-binding domains"/>
    <property type="match status" value="1"/>
</dbReference>
<evidence type="ECO:0000259" key="4">
    <source>
        <dbReference type="PROSITE" id="PS50932"/>
    </source>
</evidence>
<dbReference type="PROSITE" id="PS00356">
    <property type="entry name" value="HTH_LACI_1"/>
    <property type="match status" value="1"/>
</dbReference>
<dbReference type="SUPFAM" id="SSF53822">
    <property type="entry name" value="Periplasmic binding protein-like I"/>
    <property type="match status" value="1"/>
</dbReference>
<comment type="caution">
    <text evidence="5">The sequence shown here is derived from an EMBL/GenBank/DDBJ whole genome shotgun (WGS) entry which is preliminary data.</text>
</comment>
<dbReference type="Pfam" id="PF00356">
    <property type="entry name" value="LacI"/>
    <property type="match status" value="1"/>
</dbReference>
<dbReference type="InterPro" id="IPR028082">
    <property type="entry name" value="Peripla_BP_I"/>
</dbReference>
<keyword evidence="1" id="KW-0805">Transcription regulation</keyword>
<keyword evidence="3" id="KW-0804">Transcription</keyword>
<reference evidence="5" key="1">
    <citation type="submission" date="2020-03" db="EMBL/GenBank/DDBJ databases">
        <title>Genome of Pelagibius litoralis DSM 21314T.</title>
        <authorList>
            <person name="Wang G."/>
        </authorList>
    </citation>
    <scope>NUCLEOTIDE SEQUENCE</scope>
    <source>
        <strain evidence="5">DSM 21314</strain>
    </source>
</reference>
<feature type="domain" description="HTH lacI-type" evidence="4">
    <location>
        <begin position="1"/>
        <end position="53"/>
    </location>
</feature>